<dbReference type="Proteomes" id="UP000305730">
    <property type="component" value="Unassembled WGS sequence"/>
</dbReference>
<dbReference type="EMBL" id="PNCL01000106">
    <property type="protein sequence ID" value="TMP55119.1"/>
    <property type="molecule type" value="Genomic_DNA"/>
</dbReference>
<name>A0A5S3XL70_9GAMM</name>
<evidence type="ECO:0000313" key="2">
    <source>
        <dbReference type="EMBL" id="TMP55119.1"/>
    </source>
</evidence>
<gene>
    <name evidence="2" type="ORF">CWB96_17930</name>
    <name evidence="1" type="ORF">CWB97_15070</name>
</gene>
<protein>
    <submittedName>
        <fullName evidence="2">Restriction endonuclease</fullName>
    </submittedName>
</protein>
<dbReference type="InterPro" id="IPR007636">
    <property type="entry name" value="Restrct_endonuc_II_XhoI"/>
</dbReference>
<evidence type="ECO:0000313" key="1">
    <source>
        <dbReference type="EMBL" id="TMP41291.1"/>
    </source>
</evidence>
<reference evidence="2" key="3">
    <citation type="submission" date="2019-09" db="EMBL/GenBank/DDBJ databases">
        <title>Co-occurence of chitin degradation, pigmentation and bioactivity in marine Pseudoalteromonas.</title>
        <authorList>
            <person name="Sonnenschein E.C."/>
            <person name="Bech P.K."/>
        </authorList>
    </citation>
    <scope>NUCLEOTIDE SEQUENCE</scope>
    <source>
        <strain evidence="2">S2231</strain>
    </source>
</reference>
<keyword evidence="2" id="KW-0378">Hydrolase</keyword>
<dbReference type="GO" id="GO:0009307">
    <property type="term" value="P:DNA restriction-modification system"/>
    <property type="evidence" value="ECO:0007669"/>
    <property type="project" value="InterPro"/>
</dbReference>
<dbReference type="EMBL" id="PNCK01000058">
    <property type="protein sequence ID" value="TMP41291.1"/>
    <property type="molecule type" value="Genomic_DNA"/>
</dbReference>
<proteinExistence type="predicted"/>
<keyword evidence="2" id="KW-0255">Endonuclease</keyword>
<keyword evidence="3" id="KW-1185">Reference proteome</keyword>
<dbReference type="Proteomes" id="UP000307706">
    <property type="component" value="Unassembled WGS sequence"/>
</dbReference>
<dbReference type="RefSeq" id="WP_138597620.1">
    <property type="nucleotide sequence ID" value="NZ_PNCK01000058.1"/>
</dbReference>
<comment type="caution">
    <text evidence="2">The sequence shown here is derived from an EMBL/GenBank/DDBJ whole genome shotgun (WGS) entry which is preliminary data.</text>
</comment>
<evidence type="ECO:0000313" key="3">
    <source>
        <dbReference type="Proteomes" id="UP000305730"/>
    </source>
</evidence>
<dbReference type="OrthoDB" id="3638769at2"/>
<dbReference type="GO" id="GO:0003677">
    <property type="term" value="F:DNA binding"/>
    <property type="evidence" value="ECO:0007669"/>
    <property type="project" value="InterPro"/>
</dbReference>
<organism evidence="2 4">
    <name type="scientific">Pseudoalteromonas citrea</name>
    <dbReference type="NCBI Taxonomy" id="43655"/>
    <lineage>
        <taxon>Bacteria</taxon>
        <taxon>Pseudomonadati</taxon>
        <taxon>Pseudomonadota</taxon>
        <taxon>Gammaproteobacteria</taxon>
        <taxon>Alteromonadales</taxon>
        <taxon>Pseudoalteromonadaceae</taxon>
        <taxon>Pseudoalteromonas</taxon>
    </lineage>
</organism>
<keyword evidence="2" id="KW-0540">Nuclease</keyword>
<sequence length="240" mass="27146">MKQDIQKATKLFWDVRKTKGVRSGKTLDGFRDVIQSAVESSGLENISIYVGKNDSQLPGYFRPHKSWDVVILSDNKLVAAIELKSQVGSIGNNFNNRTEEVLGSGIDLFTAVQEEAFGDDAEVFRGYLILVEDSEQTRKSAKVNMSHFQVMPGFLKDETERSAHQRNKKGVYPPIAGVSYLKRYDMLCKRLVLKNLYTAAGLVLLDMENKGDYRDYTSQTSIETFLQKLKNHCDLLATYK</sequence>
<dbReference type="GO" id="GO:0009036">
    <property type="term" value="F:type II site-specific deoxyribonuclease activity"/>
    <property type="evidence" value="ECO:0007669"/>
    <property type="project" value="InterPro"/>
</dbReference>
<reference evidence="3 4" key="2">
    <citation type="submission" date="2019-06" db="EMBL/GenBank/DDBJ databases">
        <title>Co-occurence of chitin degradation, pigmentation and bioactivity in marine Pseudoalteromonas.</title>
        <authorList>
            <person name="Sonnenschein E.C."/>
            <person name="Bech P.K."/>
        </authorList>
    </citation>
    <scope>NUCLEOTIDE SEQUENCE [LARGE SCALE GENOMIC DNA]</scope>
    <source>
        <strain evidence="4">S2231</strain>
        <strain evidence="1 3">S2233</strain>
    </source>
</reference>
<reference evidence="3 4" key="1">
    <citation type="submission" date="2017-12" db="EMBL/GenBank/DDBJ databases">
        <authorList>
            <person name="Paulsen S."/>
            <person name="Gram L.K."/>
        </authorList>
    </citation>
    <scope>NUCLEOTIDE SEQUENCE [LARGE SCALE GENOMIC DNA]</scope>
    <source>
        <strain evidence="2 4">S2231</strain>
        <strain evidence="1 3">S2233</strain>
    </source>
</reference>
<accession>A0A5S3XL70</accession>
<evidence type="ECO:0000313" key="4">
    <source>
        <dbReference type="Proteomes" id="UP000307706"/>
    </source>
</evidence>
<dbReference type="AlphaFoldDB" id="A0A5S3XL70"/>
<dbReference type="Pfam" id="PF04555">
    <property type="entry name" value="XhoI"/>
    <property type="match status" value="2"/>
</dbReference>